<feature type="chain" id="PRO_5038936153" description="Lipoprotein" evidence="2">
    <location>
        <begin position="23"/>
        <end position="316"/>
    </location>
</feature>
<keyword evidence="2" id="KW-0732">Signal</keyword>
<evidence type="ECO:0000313" key="4">
    <source>
        <dbReference type="Proteomes" id="UP000002247"/>
    </source>
</evidence>
<dbReference type="Proteomes" id="UP000002247">
    <property type="component" value="Chromosome"/>
</dbReference>
<reference evidence="3 4" key="1">
    <citation type="journal article" date="2010" name="Stand. Genomic Sci.">
        <title>Complete genome sequence of Segniliparus rotundus type strain (CDC 1076).</title>
        <authorList>
            <person name="Sikorski J."/>
            <person name="Lapidus A."/>
            <person name="Copeland A."/>
            <person name="Misra M."/>
            <person name="Glavina Del Rio T."/>
            <person name="Nolan M."/>
            <person name="Lucas S."/>
            <person name="Chen F."/>
            <person name="Tice H."/>
            <person name="Cheng J.F."/>
            <person name="Jando M."/>
            <person name="Schneider S."/>
            <person name="Bruce D."/>
            <person name="Goodwin L."/>
            <person name="Pitluck S."/>
            <person name="Liolios K."/>
            <person name="Mikhailova N."/>
            <person name="Pati A."/>
            <person name="Ivanova N."/>
            <person name="Mavromatis K."/>
            <person name="Chen A."/>
            <person name="Palaniappan K."/>
            <person name="Chertkov O."/>
            <person name="Land M."/>
            <person name="Hauser L."/>
            <person name="Chang Y.J."/>
            <person name="Jeffries C.D."/>
            <person name="Brettin T."/>
            <person name="Detter J.C."/>
            <person name="Han C."/>
            <person name="Rohde M."/>
            <person name="Goker M."/>
            <person name="Bristow J."/>
            <person name="Eisen J.A."/>
            <person name="Markowitz V."/>
            <person name="Hugenholtz P."/>
            <person name="Kyrpides N.C."/>
            <person name="Klenk H.P."/>
        </authorList>
    </citation>
    <scope>NUCLEOTIDE SEQUENCE [LARGE SCALE GENOMIC DNA]</scope>
    <source>
        <strain evidence="4">ATCC BAA-972 / CDC 1076 / CIP 108378 / DSM 44985 / JCM 13578</strain>
    </source>
</reference>
<keyword evidence="4" id="KW-1185">Reference proteome</keyword>
<feature type="region of interest" description="Disordered" evidence="1">
    <location>
        <begin position="173"/>
        <end position="227"/>
    </location>
</feature>
<dbReference type="RefSeq" id="WP_013137727.1">
    <property type="nucleotide sequence ID" value="NC_014168.1"/>
</dbReference>
<dbReference type="AlphaFoldDB" id="D6ZDZ1"/>
<dbReference type="OrthoDB" id="4464925at2"/>
<evidence type="ECO:0008006" key="5">
    <source>
        <dbReference type="Google" id="ProtNLM"/>
    </source>
</evidence>
<accession>D6ZDZ1</accession>
<dbReference type="EMBL" id="CP001958">
    <property type="protein sequence ID" value="ADG97271.1"/>
    <property type="molecule type" value="Genomic_DNA"/>
</dbReference>
<name>D6ZDZ1_SEGRD</name>
<protein>
    <recommendedName>
        <fullName evidence="5">Lipoprotein</fullName>
    </recommendedName>
</protein>
<dbReference type="PROSITE" id="PS51257">
    <property type="entry name" value="PROKAR_LIPOPROTEIN"/>
    <property type="match status" value="1"/>
</dbReference>
<evidence type="ECO:0000256" key="1">
    <source>
        <dbReference type="SAM" id="MobiDB-lite"/>
    </source>
</evidence>
<dbReference type="STRING" id="640132.Srot_0792"/>
<feature type="region of interest" description="Disordered" evidence="1">
    <location>
        <begin position="97"/>
        <end position="121"/>
    </location>
</feature>
<evidence type="ECO:0000313" key="3">
    <source>
        <dbReference type="EMBL" id="ADG97271.1"/>
    </source>
</evidence>
<gene>
    <name evidence="3" type="ordered locus">Srot_0792</name>
</gene>
<proteinExistence type="predicted"/>
<evidence type="ECO:0000256" key="2">
    <source>
        <dbReference type="SAM" id="SignalP"/>
    </source>
</evidence>
<feature type="signal peptide" evidence="2">
    <location>
        <begin position="1"/>
        <end position="22"/>
    </location>
</feature>
<dbReference type="KEGG" id="srt:Srot_0792"/>
<sequence>MNTTRRAGAVFTILALAGTAACSRTAPSAPLPRPERADGPYHLSEQFKDLRFVWTAEPDVDLVRGPMVPVRAYIETSTLTLYSSKPSDAYPGFDKAVPQNGKFGQSPDETQNLRLKSPTGAAAQTQRTRAQGGVAHEVVLSLSPTRDGGWAAVICGGGYSLSTRLQDGKWAATDGVSDKPVHTDPSQVPPPAGWGGVTRVEVRQNPQPGPNTQTSDGGGPAQAGPLPAPQADVFGNWRIVGVLDNYGAADGATGQRWSDGSWEGQDWKRAQGQCMAKAPDPEEVRARWLAGEHDGPYPSPEPLPAPVPGWPAAKDG</sequence>
<feature type="compositionally biased region" description="Polar residues" evidence="1">
    <location>
        <begin position="204"/>
        <end position="215"/>
    </location>
</feature>
<dbReference type="HOGENOM" id="CLU_076355_0_0_11"/>
<feature type="region of interest" description="Disordered" evidence="1">
    <location>
        <begin position="291"/>
        <end position="316"/>
    </location>
</feature>
<dbReference type="eggNOG" id="ENOG5032I0V">
    <property type="taxonomic scope" value="Bacteria"/>
</dbReference>
<feature type="compositionally biased region" description="Pro residues" evidence="1">
    <location>
        <begin position="297"/>
        <end position="309"/>
    </location>
</feature>
<organism evidence="3 4">
    <name type="scientific">Segniliparus rotundus (strain ATCC BAA-972 / CDC 1076 / CIP 108378 / DSM 44985 / JCM 13578)</name>
    <dbReference type="NCBI Taxonomy" id="640132"/>
    <lineage>
        <taxon>Bacteria</taxon>
        <taxon>Bacillati</taxon>
        <taxon>Actinomycetota</taxon>
        <taxon>Actinomycetes</taxon>
        <taxon>Mycobacteriales</taxon>
        <taxon>Segniliparaceae</taxon>
        <taxon>Segniliparus</taxon>
    </lineage>
</organism>